<proteinExistence type="predicted"/>
<sequence>MTSDAPGDRLTPRPVGYLAMLAALPICGLGLMWALSSMVRHRGIGPVPLLLAVAVAAAAVYCARMLRRGVHATYAYVYIVDGRVRPVHFHQVQAFTVRPDSGAPTLWIDLTDGSTLPTPVTEDPEAALGKVRVTPTEMTTLTTELNRRRLLPHHS</sequence>
<gene>
    <name evidence="2" type="ORF">Cch02nite_43300</name>
</gene>
<evidence type="ECO:0000256" key="1">
    <source>
        <dbReference type="SAM" id="Phobius"/>
    </source>
</evidence>
<dbReference type="Proteomes" id="UP000619293">
    <property type="component" value="Unassembled WGS sequence"/>
</dbReference>
<feature type="transmembrane region" description="Helical" evidence="1">
    <location>
        <begin position="15"/>
        <end position="35"/>
    </location>
</feature>
<dbReference type="EMBL" id="BONG01000026">
    <property type="protein sequence ID" value="GIF90886.1"/>
    <property type="molecule type" value="Genomic_DNA"/>
</dbReference>
<comment type="caution">
    <text evidence="2">The sequence shown here is derived from an EMBL/GenBank/DDBJ whole genome shotgun (WGS) entry which is preliminary data.</text>
</comment>
<dbReference type="AlphaFoldDB" id="A0A8J3K0U5"/>
<evidence type="ECO:0000313" key="2">
    <source>
        <dbReference type="EMBL" id="GIF90886.1"/>
    </source>
</evidence>
<keyword evidence="3" id="KW-1185">Reference proteome</keyword>
<protein>
    <submittedName>
        <fullName evidence="2">Uncharacterized protein</fullName>
    </submittedName>
</protein>
<feature type="transmembrane region" description="Helical" evidence="1">
    <location>
        <begin position="47"/>
        <end position="66"/>
    </location>
</feature>
<keyword evidence="1" id="KW-1133">Transmembrane helix</keyword>
<organism evidence="2 3">
    <name type="scientific">Catellatospora chokoriensis</name>
    <dbReference type="NCBI Taxonomy" id="310353"/>
    <lineage>
        <taxon>Bacteria</taxon>
        <taxon>Bacillati</taxon>
        <taxon>Actinomycetota</taxon>
        <taxon>Actinomycetes</taxon>
        <taxon>Micromonosporales</taxon>
        <taxon>Micromonosporaceae</taxon>
        <taxon>Catellatospora</taxon>
    </lineage>
</organism>
<keyword evidence="1" id="KW-0812">Transmembrane</keyword>
<evidence type="ECO:0000313" key="3">
    <source>
        <dbReference type="Proteomes" id="UP000619293"/>
    </source>
</evidence>
<keyword evidence="1" id="KW-0472">Membrane</keyword>
<accession>A0A8J3K0U5</accession>
<dbReference type="RefSeq" id="WP_191841502.1">
    <property type="nucleotide sequence ID" value="NZ_BAAALB010000012.1"/>
</dbReference>
<name>A0A8J3K0U5_9ACTN</name>
<reference evidence="2 3" key="1">
    <citation type="submission" date="2021-01" db="EMBL/GenBank/DDBJ databases">
        <title>Whole genome shotgun sequence of Catellatospora chokoriensis NBRC 107358.</title>
        <authorList>
            <person name="Komaki H."/>
            <person name="Tamura T."/>
        </authorList>
    </citation>
    <scope>NUCLEOTIDE SEQUENCE [LARGE SCALE GENOMIC DNA]</scope>
    <source>
        <strain evidence="2 3">NBRC 107358</strain>
    </source>
</reference>